<comment type="caution">
    <text evidence="1">The sequence shown here is derived from an EMBL/GenBank/DDBJ whole genome shotgun (WGS) entry which is preliminary data.</text>
</comment>
<evidence type="ECO:0000313" key="2">
    <source>
        <dbReference type="Proteomes" id="UP000825935"/>
    </source>
</evidence>
<reference evidence="1" key="1">
    <citation type="submission" date="2021-08" db="EMBL/GenBank/DDBJ databases">
        <title>WGS assembly of Ceratopteris richardii.</title>
        <authorList>
            <person name="Marchant D.B."/>
            <person name="Chen G."/>
            <person name="Jenkins J."/>
            <person name="Shu S."/>
            <person name="Leebens-Mack J."/>
            <person name="Grimwood J."/>
            <person name="Schmutz J."/>
            <person name="Soltis P."/>
            <person name="Soltis D."/>
            <person name="Chen Z.-H."/>
        </authorList>
    </citation>
    <scope>NUCLEOTIDE SEQUENCE</scope>
    <source>
        <strain evidence="1">Whitten #5841</strain>
        <tissue evidence="1">Leaf</tissue>
    </source>
</reference>
<dbReference type="Proteomes" id="UP000825935">
    <property type="component" value="Chromosome 24"/>
</dbReference>
<name>A0A8T2RVZ6_CERRI</name>
<evidence type="ECO:0000313" key="1">
    <source>
        <dbReference type="EMBL" id="KAH7300552.1"/>
    </source>
</evidence>
<dbReference type="OMA" id="TINTWKL"/>
<keyword evidence="2" id="KW-1185">Reference proteome</keyword>
<sequence>MPTSTVELTMQTLRIYSPTFIKGKSDGINHMFWKFKIIDILDSYDILEMLMLRYPKPQPTFNPSSPIMIIPLDVDLLKAWGRKCVERPHALIQTINTWKLTKINHLDQEFC</sequence>
<dbReference type="EMBL" id="CM035429">
    <property type="protein sequence ID" value="KAH7300552.1"/>
    <property type="molecule type" value="Genomic_DNA"/>
</dbReference>
<accession>A0A8T2RVZ6</accession>
<organism evidence="1 2">
    <name type="scientific">Ceratopteris richardii</name>
    <name type="common">Triangle waterfern</name>
    <dbReference type="NCBI Taxonomy" id="49495"/>
    <lineage>
        <taxon>Eukaryota</taxon>
        <taxon>Viridiplantae</taxon>
        <taxon>Streptophyta</taxon>
        <taxon>Embryophyta</taxon>
        <taxon>Tracheophyta</taxon>
        <taxon>Polypodiopsida</taxon>
        <taxon>Polypodiidae</taxon>
        <taxon>Polypodiales</taxon>
        <taxon>Pteridineae</taxon>
        <taxon>Pteridaceae</taxon>
        <taxon>Parkerioideae</taxon>
        <taxon>Ceratopteris</taxon>
    </lineage>
</organism>
<proteinExistence type="predicted"/>
<gene>
    <name evidence="1" type="ORF">KP509_24G067500</name>
</gene>
<dbReference type="AlphaFoldDB" id="A0A8T2RVZ6"/>
<protein>
    <submittedName>
        <fullName evidence="1">Uncharacterized protein</fullName>
    </submittedName>
</protein>